<feature type="compositionally biased region" description="Polar residues" evidence="3">
    <location>
        <begin position="583"/>
        <end position="600"/>
    </location>
</feature>
<evidence type="ECO:0000256" key="1">
    <source>
        <dbReference type="ARBA" id="ARBA00022618"/>
    </source>
</evidence>
<dbReference type="SUPFAM" id="SSF48371">
    <property type="entry name" value="ARM repeat"/>
    <property type="match status" value="1"/>
</dbReference>
<keyword evidence="6" id="KW-1185">Reference proteome</keyword>
<dbReference type="OrthoDB" id="379794at2759"/>
<name>A0A1D1V193_RAMVA</name>
<feature type="compositionally biased region" description="Basic residues" evidence="3">
    <location>
        <begin position="527"/>
        <end position="538"/>
    </location>
</feature>
<dbReference type="AlphaFoldDB" id="A0A1D1V193"/>
<feature type="region of interest" description="Disordered" evidence="3">
    <location>
        <begin position="470"/>
        <end position="609"/>
    </location>
</feature>
<evidence type="ECO:0000313" key="6">
    <source>
        <dbReference type="Proteomes" id="UP000186922"/>
    </source>
</evidence>
<organism evidence="5 6">
    <name type="scientific">Ramazzottius varieornatus</name>
    <name type="common">Water bear</name>
    <name type="synonym">Tardigrade</name>
    <dbReference type="NCBI Taxonomy" id="947166"/>
    <lineage>
        <taxon>Eukaryota</taxon>
        <taxon>Metazoa</taxon>
        <taxon>Ecdysozoa</taxon>
        <taxon>Tardigrada</taxon>
        <taxon>Eutardigrada</taxon>
        <taxon>Parachela</taxon>
        <taxon>Hypsibioidea</taxon>
        <taxon>Ramazzottiidae</taxon>
        <taxon>Ramazzottius</taxon>
    </lineage>
</organism>
<accession>A0A1D1V193</accession>
<dbReference type="Proteomes" id="UP000186922">
    <property type="component" value="Unassembled WGS sequence"/>
</dbReference>
<feature type="compositionally biased region" description="Polar residues" evidence="3">
    <location>
        <begin position="546"/>
        <end position="560"/>
    </location>
</feature>
<dbReference type="InterPro" id="IPR016024">
    <property type="entry name" value="ARM-type_fold"/>
</dbReference>
<evidence type="ECO:0000256" key="3">
    <source>
        <dbReference type="SAM" id="MobiDB-lite"/>
    </source>
</evidence>
<evidence type="ECO:0000256" key="2">
    <source>
        <dbReference type="ARBA" id="ARBA00023306"/>
    </source>
</evidence>
<dbReference type="STRING" id="947166.A0A1D1V193"/>
<dbReference type="EMBL" id="BDGG01000002">
    <property type="protein sequence ID" value="GAU93722.1"/>
    <property type="molecule type" value="Genomic_DNA"/>
</dbReference>
<keyword evidence="2" id="KW-0131">Cell cycle</keyword>
<dbReference type="GO" id="GO:0005829">
    <property type="term" value="C:cytosol"/>
    <property type="evidence" value="ECO:0007669"/>
    <property type="project" value="TreeGrafter"/>
</dbReference>
<reference evidence="5 6" key="1">
    <citation type="journal article" date="2016" name="Nat. Commun.">
        <title>Extremotolerant tardigrade genome and improved radiotolerance of human cultured cells by tardigrade-unique protein.</title>
        <authorList>
            <person name="Hashimoto T."/>
            <person name="Horikawa D.D."/>
            <person name="Saito Y."/>
            <person name="Kuwahara H."/>
            <person name="Kozuka-Hata H."/>
            <person name="Shin-I T."/>
            <person name="Minakuchi Y."/>
            <person name="Ohishi K."/>
            <person name="Motoyama A."/>
            <person name="Aizu T."/>
            <person name="Enomoto A."/>
            <person name="Kondo K."/>
            <person name="Tanaka S."/>
            <person name="Hara Y."/>
            <person name="Koshikawa S."/>
            <person name="Sagara H."/>
            <person name="Miura T."/>
            <person name="Yokobori S."/>
            <person name="Miyagawa K."/>
            <person name="Suzuki Y."/>
            <person name="Kubo T."/>
            <person name="Oyama M."/>
            <person name="Kohara Y."/>
            <person name="Fujiyama A."/>
            <person name="Arakawa K."/>
            <person name="Katayama T."/>
            <person name="Toyoda A."/>
            <person name="Kunieda T."/>
        </authorList>
    </citation>
    <scope>NUCLEOTIDE SEQUENCE [LARGE SCALE GENOMIC DNA]</scope>
    <source>
        <strain evidence="5 6">YOKOZUNA-1</strain>
    </source>
</reference>
<evidence type="ECO:0000259" key="4">
    <source>
        <dbReference type="Pfam" id="PF09759"/>
    </source>
</evidence>
<dbReference type="InterPro" id="IPR019156">
    <property type="entry name" value="Ataxin-10_domain"/>
</dbReference>
<dbReference type="GO" id="GO:0051301">
    <property type="term" value="P:cell division"/>
    <property type="evidence" value="ECO:0007669"/>
    <property type="project" value="UniProtKB-KW"/>
</dbReference>
<proteinExistence type="predicted"/>
<gene>
    <name evidence="5" type="primary">RvY_05616-1</name>
    <name evidence="5" type="synonym">RvY_05616.1</name>
    <name evidence="5" type="ORF">RvY_05616</name>
</gene>
<protein>
    <recommendedName>
        <fullName evidence="4">Ataxin-10 domain-containing protein</fullName>
    </recommendedName>
</protein>
<dbReference type="Pfam" id="PF09759">
    <property type="entry name" value="Atx10homo_assoc"/>
    <property type="match status" value="1"/>
</dbReference>
<evidence type="ECO:0000313" key="5">
    <source>
        <dbReference type="EMBL" id="GAU93722.1"/>
    </source>
</evidence>
<dbReference type="InterPro" id="IPR051374">
    <property type="entry name" value="Ataxin-10/CTR86_families"/>
</dbReference>
<comment type="caution">
    <text evidence="5">The sequence shown here is derived from an EMBL/GenBank/DDBJ whole genome shotgun (WGS) entry which is preliminary data.</text>
</comment>
<feature type="domain" description="Ataxin-10" evidence="4">
    <location>
        <begin position="389"/>
        <end position="444"/>
    </location>
</feature>
<dbReference type="PANTHER" id="PTHR13255">
    <property type="entry name" value="ATAXIN-10"/>
    <property type="match status" value="1"/>
</dbReference>
<keyword evidence="1" id="KW-0132">Cell division</keyword>
<dbReference type="PANTHER" id="PTHR13255:SF0">
    <property type="entry name" value="ATAXIN-10"/>
    <property type="match status" value="1"/>
</dbReference>
<sequence>MVPLLSVKPDIDMEKSQPVVTQKSYRRVNIPKEKHRILGMIPAIRDAAGALYERCTCTPKIRGEIRPATGADEEFFTALADLFRCYRWLAGTADPEDEKGIEEYTTTTIKLLQKGLDVVERIIPLLDPNAAHPWIRVPIRDSLACGMQTLANCFGRSRKVQNQAWSDFCEIIGSCILLHEDKLLNYVSAALLNCLKDDDARLFPMANCGYAAGIFERVAQLTNRDDLIETFEAVFDLAARLLRCPVIAERDFGQVSLATRCAIVDMLSFAFSLNDQKDCTNQLLPHFWAEKVAEVFKLHWNALLRLKDPCSVVDQEAELSLKALDLLGNITAANSLRVFFHHDVELLDSVIDAFVAVDSLSREGENLFTPVNKLADVKPQELVTSARGIKSLLIRLLANLVYNNSKFIQRASERKLLQRLKDNTKIDYRNPYVQQWAILAIRNLHLTDAFEEVRREHVIVDVPESPVAGRVSQSVDGDLVGERRLTDMRNSPMKGRPPGRSDTVEALDLHTSFNEPALPPLNLPSSSRRKHQSSHGRKNRDVSIASIKSLSDQSTQTVPTQFEEDKSDDLNDALEAALDDGSVPSSLDYQTESLATSPSASDKPRHQSR</sequence>